<dbReference type="GO" id="GO:0003677">
    <property type="term" value="F:DNA binding"/>
    <property type="evidence" value="ECO:0007669"/>
    <property type="project" value="UniProtKB-KW"/>
</dbReference>
<comment type="caution">
    <text evidence="5">The sequence shown here is derived from an EMBL/GenBank/DDBJ whole genome shotgun (WGS) entry which is preliminary data.</text>
</comment>
<dbReference type="InterPro" id="IPR001471">
    <property type="entry name" value="AP2/ERF_dom"/>
</dbReference>
<keyword evidence="1" id="KW-0805">Transcription regulation</keyword>
<dbReference type="Gene3D" id="3.30.730.10">
    <property type="entry name" value="AP2/ERF domain"/>
    <property type="match status" value="1"/>
</dbReference>
<evidence type="ECO:0000256" key="2">
    <source>
        <dbReference type="ARBA" id="ARBA00023125"/>
    </source>
</evidence>
<gene>
    <name evidence="5" type="ORF">LCGC14_0351500</name>
</gene>
<organism evidence="5">
    <name type="scientific">marine sediment metagenome</name>
    <dbReference type="NCBI Taxonomy" id="412755"/>
    <lineage>
        <taxon>unclassified sequences</taxon>
        <taxon>metagenomes</taxon>
        <taxon>ecological metagenomes</taxon>
    </lineage>
</organism>
<keyword evidence="2" id="KW-0238">DNA-binding</keyword>
<dbReference type="Gene3D" id="3.90.75.20">
    <property type="match status" value="1"/>
</dbReference>
<feature type="domain" description="AP2/ERF" evidence="4">
    <location>
        <begin position="154"/>
        <end position="210"/>
    </location>
</feature>
<proteinExistence type="predicted"/>
<dbReference type="AlphaFoldDB" id="A0A0F9VXZ5"/>
<dbReference type="SUPFAM" id="SSF54171">
    <property type="entry name" value="DNA-binding domain"/>
    <property type="match status" value="1"/>
</dbReference>
<keyword evidence="3" id="KW-0804">Transcription</keyword>
<name>A0A0F9VXZ5_9ZZZZ</name>
<dbReference type="InterPro" id="IPR036955">
    <property type="entry name" value="AP2/ERF_dom_sf"/>
</dbReference>
<evidence type="ECO:0000259" key="4">
    <source>
        <dbReference type="PROSITE" id="PS51032"/>
    </source>
</evidence>
<dbReference type="InterPro" id="IPR016177">
    <property type="entry name" value="DNA-bd_dom_sf"/>
</dbReference>
<evidence type="ECO:0000313" key="5">
    <source>
        <dbReference type="EMBL" id="KKN78291.1"/>
    </source>
</evidence>
<dbReference type="PROSITE" id="PS51032">
    <property type="entry name" value="AP2_ERF"/>
    <property type="match status" value="1"/>
</dbReference>
<dbReference type="SMART" id="SM00380">
    <property type="entry name" value="AP2"/>
    <property type="match status" value="1"/>
</dbReference>
<dbReference type="Pfam" id="PF13392">
    <property type="entry name" value="HNH_3"/>
    <property type="match status" value="1"/>
</dbReference>
<sequence>MDMNDYIISTETSKQCFMNPIGRNGFADLPCSMGFFYGDNVNKEAELRPIPDFPNYFVNDLGEVWSNKKYNGRPSGELVKLKPYLNQKGYLNIDLFTGGKRHKKKVARLVVNAPPDKQVDHRNEVKSDNNISNLRLCSNSQNHMNMISNRGTSKYKGVSWHKSLKKWRALICVNFKSISLGCFEKEIEAAIAYNIGALKYHGEFARLNIIERQP</sequence>
<evidence type="ECO:0000256" key="1">
    <source>
        <dbReference type="ARBA" id="ARBA00023015"/>
    </source>
</evidence>
<dbReference type="EMBL" id="LAZR01000265">
    <property type="protein sequence ID" value="KKN78291.1"/>
    <property type="molecule type" value="Genomic_DNA"/>
</dbReference>
<dbReference type="InterPro" id="IPR044925">
    <property type="entry name" value="His-Me_finger_sf"/>
</dbReference>
<dbReference type="GO" id="GO:0003700">
    <property type="term" value="F:DNA-binding transcription factor activity"/>
    <property type="evidence" value="ECO:0007669"/>
    <property type="project" value="InterPro"/>
</dbReference>
<protein>
    <recommendedName>
        <fullName evidence="4">AP2/ERF domain-containing protein</fullName>
    </recommendedName>
</protein>
<dbReference type="InterPro" id="IPR003615">
    <property type="entry name" value="HNH_nuc"/>
</dbReference>
<dbReference type="SUPFAM" id="SSF54060">
    <property type="entry name" value="His-Me finger endonucleases"/>
    <property type="match status" value="1"/>
</dbReference>
<accession>A0A0F9VXZ5</accession>
<evidence type="ECO:0000256" key="3">
    <source>
        <dbReference type="ARBA" id="ARBA00023163"/>
    </source>
</evidence>
<reference evidence="5" key="1">
    <citation type="journal article" date="2015" name="Nature">
        <title>Complex archaea that bridge the gap between prokaryotes and eukaryotes.</title>
        <authorList>
            <person name="Spang A."/>
            <person name="Saw J.H."/>
            <person name="Jorgensen S.L."/>
            <person name="Zaremba-Niedzwiedzka K."/>
            <person name="Martijn J."/>
            <person name="Lind A.E."/>
            <person name="van Eijk R."/>
            <person name="Schleper C."/>
            <person name="Guy L."/>
            <person name="Ettema T.J."/>
        </authorList>
    </citation>
    <scope>NUCLEOTIDE SEQUENCE</scope>
</reference>